<evidence type="ECO:0000313" key="2">
    <source>
        <dbReference type="EMBL" id="USE82935.1"/>
    </source>
</evidence>
<dbReference type="PROSITE" id="PS51257">
    <property type="entry name" value="PROKAR_LIPOPROTEIN"/>
    <property type="match status" value="1"/>
</dbReference>
<sequence>MKHFKAYLLPLLCSTLLFTACSKNNENDVPDPSQDRMMQELESSPIKEFPKTANDQHDIKLLVDYDRRFSEMSDAMEDELIKMRDNGSLTDEFARNRKQDNIQSALTMLKDLDLKTEQGRYIQGLMAQYWENQAKLLNQNSKTSQDIPNSTPDNIKGLGEFLHAQEQLDHWEAQYEPAEKSKS</sequence>
<dbReference type="RefSeq" id="WP_252220243.1">
    <property type="nucleotide sequence ID" value="NZ_CP098732.1"/>
</dbReference>
<organism evidence="2 3">
    <name type="scientific">Acinetobacter tibetensis</name>
    <dbReference type="NCBI Taxonomy" id="2943497"/>
    <lineage>
        <taxon>Bacteria</taxon>
        <taxon>Pseudomonadati</taxon>
        <taxon>Pseudomonadota</taxon>
        <taxon>Gammaproteobacteria</taxon>
        <taxon>Moraxellales</taxon>
        <taxon>Moraxellaceae</taxon>
        <taxon>Acinetobacter</taxon>
    </lineage>
</organism>
<feature type="signal peptide" evidence="1">
    <location>
        <begin position="1"/>
        <end position="20"/>
    </location>
</feature>
<gene>
    <name evidence="2" type="ORF">M5E07_14320</name>
</gene>
<evidence type="ECO:0000256" key="1">
    <source>
        <dbReference type="SAM" id="SignalP"/>
    </source>
</evidence>
<dbReference type="KEGG" id="atz:M5E07_14320"/>
<name>A0AAE9LQK5_9GAMM</name>
<feature type="chain" id="PRO_5041932939" evidence="1">
    <location>
        <begin position="21"/>
        <end position="183"/>
    </location>
</feature>
<keyword evidence="1" id="KW-0732">Signal</keyword>
<dbReference type="EMBL" id="CP098732">
    <property type="protein sequence ID" value="USE82935.1"/>
    <property type="molecule type" value="Genomic_DNA"/>
</dbReference>
<evidence type="ECO:0000313" key="3">
    <source>
        <dbReference type="Proteomes" id="UP001056716"/>
    </source>
</evidence>
<proteinExistence type="predicted"/>
<accession>A0AAE9LQK5</accession>
<protein>
    <submittedName>
        <fullName evidence="2">Uncharacterized protein</fullName>
    </submittedName>
</protein>
<dbReference type="AlphaFoldDB" id="A0AAE9LQK5"/>
<dbReference type="Proteomes" id="UP001056716">
    <property type="component" value="Chromosome"/>
</dbReference>
<reference evidence="2" key="1">
    <citation type="submission" date="2022-06" db="EMBL/GenBank/DDBJ databases">
        <title>Isolation, identification and characterization of iprodione-degrading strains in Lhasa, Tibet.</title>
        <authorList>
            <person name="Pan H."/>
        </authorList>
    </citation>
    <scope>NUCLEOTIDE SEQUENCE</scope>
    <source>
        <strain evidence="2">Y-23</strain>
    </source>
</reference>
<keyword evidence="3" id="KW-1185">Reference proteome</keyword>